<organism evidence="2 3">
    <name type="scientific">Sparus aurata</name>
    <name type="common">Gilthead sea bream</name>
    <dbReference type="NCBI Taxonomy" id="8175"/>
    <lineage>
        <taxon>Eukaryota</taxon>
        <taxon>Metazoa</taxon>
        <taxon>Chordata</taxon>
        <taxon>Craniata</taxon>
        <taxon>Vertebrata</taxon>
        <taxon>Euteleostomi</taxon>
        <taxon>Actinopterygii</taxon>
        <taxon>Neopterygii</taxon>
        <taxon>Teleostei</taxon>
        <taxon>Neoteleostei</taxon>
        <taxon>Acanthomorphata</taxon>
        <taxon>Eupercaria</taxon>
        <taxon>Spariformes</taxon>
        <taxon>Sparidae</taxon>
        <taxon>Sparus</taxon>
    </lineage>
</organism>
<keyword evidence="1" id="KW-0472">Membrane</keyword>
<dbReference type="Proteomes" id="UP000472265">
    <property type="component" value="Chromosome 12"/>
</dbReference>
<evidence type="ECO:0000313" key="2">
    <source>
        <dbReference type="Ensembl" id="ENSSAUP00010022695.1"/>
    </source>
</evidence>
<reference evidence="2" key="2">
    <citation type="submission" date="2025-08" db="UniProtKB">
        <authorList>
            <consortium name="Ensembl"/>
        </authorList>
    </citation>
    <scope>IDENTIFICATION</scope>
</reference>
<reference evidence="2" key="3">
    <citation type="submission" date="2025-09" db="UniProtKB">
        <authorList>
            <consortium name="Ensembl"/>
        </authorList>
    </citation>
    <scope>IDENTIFICATION</scope>
</reference>
<protein>
    <recommendedName>
        <fullName evidence="4">Transmembrane protein</fullName>
    </recommendedName>
</protein>
<sequence length="88" mass="10194">MSHDVHVSYLRRLFFRRASRRFFVFLFSLLLVLACGFSLVCFLTKSFRSVRFTIAVARRVSLSALGFLCSFSIFLKVSSSPLKDFKNK</sequence>
<proteinExistence type="predicted"/>
<dbReference type="InParanoid" id="A0A671V8U6"/>
<evidence type="ECO:0000256" key="1">
    <source>
        <dbReference type="SAM" id="Phobius"/>
    </source>
</evidence>
<keyword evidence="3" id="KW-1185">Reference proteome</keyword>
<feature type="transmembrane region" description="Helical" evidence="1">
    <location>
        <begin position="22"/>
        <end position="44"/>
    </location>
</feature>
<dbReference type="AlphaFoldDB" id="A0A671V8U6"/>
<keyword evidence="1" id="KW-0812">Transmembrane</keyword>
<evidence type="ECO:0000313" key="3">
    <source>
        <dbReference type="Proteomes" id="UP000472265"/>
    </source>
</evidence>
<dbReference type="Ensembl" id="ENSSAUT00010023953.1">
    <property type="protein sequence ID" value="ENSSAUP00010022695.1"/>
    <property type="gene ID" value="ENSSAUG00010009983.1"/>
</dbReference>
<evidence type="ECO:0008006" key="4">
    <source>
        <dbReference type="Google" id="ProtNLM"/>
    </source>
</evidence>
<accession>A0A671V8U6</accession>
<reference evidence="2" key="1">
    <citation type="submission" date="2021-04" db="EMBL/GenBank/DDBJ databases">
        <authorList>
            <consortium name="Wellcome Sanger Institute Data Sharing"/>
        </authorList>
    </citation>
    <scope>NUCLEOTIDE SEQUENCE [LARGE SCALE GENOMIC DNA]</scope>
</reference>
<keyword evidence="1" id="KW-1133">Transmembrane helix</keyword>
<dbReference type="GeneTree" id="ENSGT01120000273597"/>
<feature type="transmembrane region" description="Helical" evidence="1">
    <location>
        <begin position="56"/>
        <end position="75"/>
    </location>
</feature>
<name>A0A671V8U6_SPAAU</name>